<dbReference type="AlphaFoldDB" id="A0A4P2QW20"/>
<proteinExistence type="predicted"/>
<evidence type="ECO:0000256" key="1">
    <source>
        <dbReference type="SAM" id="MobiDB-lite"/>
    </source>
</evidence>
<sequence length="131" mass="13642">MRAAESWSRGLPRRVALETRNAAAVGEEKQGLARVLPELAQEARSSVLLSSPGEARAPERRREGLPSPHALRASSSPGLPMPGPSMTLPAPSVVNDGELPPKPAETASDTPKRSTGIQSGLPAPSALIKVV</sequence>
<name>A0A4P2QW20_SORCE</name>
<reference evidence="2 3" key="1">
    <citation type="submission" date="2015-09" db="EMBL/GenBank/DDBJ databases">
        <title>Sorangium comparison.</title>
        <authorList>
            <person name="Zaburannyi N."/>
            <person name="Bunk B."/>
            <person name="Overmann J."/>
            <person name="Mueller R."/>
        </authorList>
    </citation>
    <scope>NUCLEOTIDE SEQUENCE [LARGE SCALE GENOMIC DNA]</scope>
    <source>
        <strain evidence="2 3">So ce836</strain>
    </source>
</reference>
<evidence type="ECO:0000313" key="3">
    <source>
        <dbReference type="Proteomes" id="UP000295497"/>
    </source>
</evidence>
<feature type="compositionally biased region" description="Polar residues" evidence="1">
    <location>
        <begin position="107"/>
        <end position="118"/>
    </location>
</feature>
<accession>A0A4P2QW20</accession>
<gene>
    <name evidence="2" type="ORF">SOCE836_068250</name>
</gene>
<protein>
    <submittedName>
        <fullName evidence="2">Uncharacterized protein</fullName>
    </submittedName>
</protein>
<feature type="region of interest" description="Disordered" evidence="1">
    <location>
        <begin position="45"/>
        <end position="131"/>
    </location>
</feature>
<evidence type="ECO:0000313" key="2">
    <source>
        <dbReference type="EMBL" id="AUX34649.1"/>
    </source>
</evidence>
<feature type="compositionally biased region" description="Low complexity" evidence="1">
    <location>
        <begin position="74"/>
        <end position="89"/>
    </location>
</feature>
<dbReference type="Proteomes" id="UP000295497">
    <property type="component" value="Chromosome"/>
</dbReference>
<organism evidence="2 3">
    <name type="scientific">Sorangium cellulosum</name>
    <name type="common">Polyangium cellulosum</name>
    <dbReference type="NCBI Taxonomy" id="56"/>
    <lineage>
        <taxon>Bacteria</taxon>
        <taxon>Pseudomonadati</taxon>
        <taxon>Myxococcota</taxon>
        <taxon>Polyangia</taxon>
        <taxon>Polyangiales</taxon>
        <taxon>Polyangiaceae</taxon>
        <taxon>Sorangium</taxon>
    </lineage>
</organism>
<dbReference type="EMBL" id="CP012672">
    <property type="protein sequence ID" value="AUX34649.1"/>
    <property type="molecule type" value="Genomic_DNA"/>
</dbReference>